<accession>A0A8T2PMY8</accession>
<name>A0A8T2PMY8_9TELE</name>
<evidence type="ECO:0000256" key="1">
    <source>
        <dbReference type="SAM" id="MobiDB-lite"/>
    </source>
</evidence>
<feature type="compositionally biased region" description="Basic and acidic residues" evidence="1">
    <location>
        <begin position="1"/>
        <end position="10"/>
    </location>
</feature>
<dbReference type="EMBL" id="JAFBMS010000006">
    <property type="protein sequence ID" value="KAG9351387.1"/>
    <property type="molecule type" value="Genomic_DNA"/>
</dbReference>
<dbReference type="SUPFAM" id="SSF54403">
    <property type="entry name" value="Cystatin/monellin"/>
    <property type="match status" value="1"/>
</dbReference>
<feature type="region of interest" description="Disordered" evidence="1">
    <location>
        <begin position="1"/>
        <end position="32"/>
    </location>
</feature>
<proteinExistence type="predicted"/>
<sequence>MSGGDEETRKSIGTHPRIGLECSKYESPSPPLPHGCKREGGDVLEVHVGGDDYIHLRIFKPLPHTGQNAEMHSLQVNKAHLDVLEYF</sequence>
<evidence type="ECO:0000313" key="3">
    <source>
        <dbReference type="Proteomes" id="UP000824540"/>
    </source>
</evidence>
<dbReference type="OrthoDB" id="2429551at2759"/>
<dbReference type="AlphaFoldDB" id="A0A8T2PMY8"/>
<dbReference type="Proteomes" id="UP000824540">
    <property type="component" value="Unassembled WGS sequence"/>
</dbReference>
<evidence type="ECO:0000313" key="2">
    <source>
        <dbReference type="EMBL" id="KAG9351387.1"/>
    </source>
</evidence>
<reference evidence="2" key="1">
    <citation type="thesis" date="2021" institute="BYU ScholarsArchive" country="Provo, UT, USA">
        <title>Applications of and Algorithms for Genome Assembly and Genomic Analyses with an Emphasis on Marine Teleosts.</title>
        <authorList>
            <person name="Pickett B.D."/>
        </authorList>
    </citation>
    <scope>NUCLEOTIDE SEQUENCE</scope>
    <source>
        <strain evidence="2">HI-2016</strain>
    </source>
</reference>
<keyword evidence="3" id="KW-1185">Reference proteome</keyword>
<protein>
    <submittedName>
        <fullName evidence="2">Uncharacterized protein</fullName>
    </submittedName>
</protein>
<gene>
    <name evidence="2" type="ORF">JZ751_022636</name>
</gene>
<comment type="caution">
    <text evidence="2">The sequence shown here is derived from an EMBL/GenBank/DDBJ whole genome shotgun (WGS) entry which is preliminary data.</text>
</comment>
<dbReference type="Gene3D" id="3.10.450.10">
    <property type="match status" value="1"/>
</dbReference>
<organism evidence="2 3">
    <name type="scientific">Albula glossodonta</name>
    <name type="common">roundjaw bonefish</name>
    <dbReference type="NCBI Taxonomy" id="121402"/>
    <lineage>
        <taxon>Eukaryota</taxon>
        <taxon>Metazoa</taxon>
        <taxon>Chordata</taxon>
        <taxon>Craniata</taxon>
        <taxon>Vertebrata</taxon>
        <taxon>Euteleostomi</taxon>
        <taxon>Actinopterygii</taxon>
        <taxon>Neopterygii</taxon>
        <taxon>Teleostei</taxon>
        <taxon>Albuliformes</taxon>
        <taxon>Albulidae</taxon>
        <taxon>Albula</taxon>
    </lineage>
</organism>
<dbReference type="InterPro" id="IPR046350">
    <property type="entry name" value="Cystatin_sf"/>
</dbReference>